<dbReference type="Pfam" id="PF13302">
    <property type="entry name" value="Acetyltransf_3"/>
    <property type="match status" value="1"/>
</dbReference>
<comment type="caution">
    <text evidence="2">The sequence shown here is derived from an EMBL/GenBank/DDBJ whole genome shotgun (WGS) entry which is preliminary data.</text>
</comment>
<dbReference type="InterPro" id="IPR016181">
    <property type="entry name" value="Acyl_CoA_acyltransferase"/>
</dbReference>
<dbReference type="SUPFAM" id="SSF55729">
    <property type="entry name" value="Acyl-CoA N-acyltransferases (Nat)"/>
    <property type="match status" value="1"/>
</dbReference>
<dbReference type="GO" id="GO:0005737">
    <property type="term" value="C:cytoplasm"/>
    <property type="evidence" value="ECO:0007669"/>
    <property type="project" value="TreeGrafter"/>
</dbReference>
<feature type="domain" description="N-acetyltransferase" evidence="1">
    <location>
        <begin position="12"/>
        <end position="168"/>
    </location>
</feature>
<reference evidence="2" key="1">
    <citation type="journal article" date="2021" name="PeerJ">
        <title>Extensive microbial diversity within the chicken gut microbiome revealed by metagenomics and culture.</title>
        <authorList>
            <person name="Gilroy R."/>
            <person name="Ravi A."/>
            <person name="Getino M."/>
            <person name="Pursley I."/>
            <person name="Horton D.L."/>
            <person name="Alikhan N.F."/>
            <person name="Baker D."/>
            <person name="Gharbi K."/>
            <person name="Hall N."/>
            <person name="Watson M."/>
            <person name="Adriaenssens E.M."/>
            <person name="Foster-Nyarko E."/>
            <person name="Jarju S."/>
            <person name="Secka A."/>
            <person name="Antonio M."/>
            <person name="Oren A."/>
            <person name="Chaudhuri R.R."/>
            <person name="La Ragione R."/>
            <person name="Hildebrand F."/>
            <person name="Pallen M.J."/>
        </authorList>
    </citation>
    <scope>NUCLEOTIDE SEQUENCE</scope>
    <source>
        <strain evidence="2">ChiHjej8B7-3636</strain>
    </source>
</reference>
<dbReference type="Proteomes" id="UP000824220">
    <property type="component" value="Unassembled WGS sequence"/>
</dbReference>
<accession>A0A9D2H3D7</accession>
<name>A0A9D2H3D7_9MICO</name>
<sequence>MGDPVPLTTARLLLTAPDERDVDAIYEACQDPDIQRYTTVPSPYTRKNAADFVGLVADWWESGVEHTWGLRAGGEFAGVVGLHAIKDGGAELGFWAAPAARGHGYMTEAAAAVIDFAFGPMRLERVEWRAVVGNTASARVAQKIGFRFEGVHRRALPGHGVGGAYGRADGWVAGLLSSDTRTPQNWGL</sequence>
<gene>
    <name evidence="2" type="ORF">H9800_03425</name>
</gene>
<dbReference type="InterPro" id="IPR051908">
    <property type="entry name" value="Ribosomal_N-acetyltransferase"/>
</dbReference>
<dbReference type="PANTHER" id="PTHR43441">
    <property type="entry name" value="RIBOSOMAL-PROTEIN-SERINE ACETYLTRANSFERASE"/>
    <property type="match status" value="1"/>
</dbReference>
<dbReference type="InterPro" id="IPR000182">
    <property type="entry name" value="GNAT_dom"/>
</dbReference>
<evidence type="ECO:0000259" key="1">
    <source>
        <dbReference type="PROSITE" id="PS51186"/>
    </source>
</evidence>
<dbReference type="AlphaFoldDB" id="A0A9D2H3D7"/>
<dbReference type="GO" id="GO:1990189">
    <property type="term" value="F:protein N-terminal-serine acetyltransferase activity"/>
    <property type="evidence" value="ECO:0007669"/>
    <property type="project" value="TreeGrafter"/>
</dbReference>
<dbReference type="PANTHER" id="PTHR43441:SF10">
    <property type="entry name" value="ACETYLTRANSFERASE"/>
    <property type="match status" value="1"/>
</dbReference>
<evidence type="ECO:0000313" key="3">
    <source>
        <dbReference type="Proteomes" id="UP000824220"/>
    </source>
</evidence>
<proteinExistence type="predicted"/>
<organism evidence="2 3">
    <name type="scientific">Candidatus Microbacterium stercoravium</name>
    <dbReference type="NCBI Taxonomy" id="2838697"/>
    <lineage>
        <taxon>Bacteria</taxon>
        <taxon>Bacillati</taxon>
        <taxon>Actinomycetota</taxon>
        <taxon>Actinomycetes</taxon>
        <taxon>Micrococcales</taxon>
        <taxon>Microbacteriaceae</taxon>
        <taxon>Microbacterium</taxon>
    </lineage>
</organism>
<dbReference type="PROSITE" id="PS51186">
    <property type="entry name" value="GNAT"/>
    <property type="match status" value="1"/>
</dbReference>
<evidence type="ECO:0000313" key="2">
    <source>
        <dbReference type="EMBL" id="HJA03892.1"/>
    </source>
</evidence>
<reference evidence="2" key="2">
    <citation type="submission" date="2021-04" db="EMBL/GenBank/DDBJ databases">
        <authorList>
            <person name="Gilroy R."/>
        </authorList>
    </citation>
    <scope>NUCLEOTIDE SEQUENCE</scope>
    <source>
        <strain evidence="2">ChiHjej8B7-3636</strain>
    </source>
</reference>
<protein>
    <submittedName>
        <fullName evidence="2">GNAT family N-acetyltransferase</fullName>
    </submittedName>
</protein>
<dbReference type="Gene3D" id="3.40.630.30">
    <property type="match status" value="1"/>
</dbReference>
<dbReference type="EMBL" id="DXAM01000048">
    <property type="protein sequence ID" value="HJA03892.1"/>
    <property type="molecule type" value="Genomic_DNA"/>
</dbReference>
<dbReference type="GO" id="GO:0008999">
    <property type="term" value="F:protein-N-terminal-alanine acetyltransferase activity"/>
    <property type="evidence" value="ECO:0007669"/>
    <property type="project" value="TreeGrafter"/>
</dbReference>